<dbReference type="PRINTS" id="PR01805">
    <property type="entry name" value="VACJLIPOPROT"/>
</dbReference>
<dbReference type="RefSeq" id="WP_257718472.1">
    <property type="nucleotide sequence ID" value="NZ_JANJOU010000025.1"/>
</dbReference>
<reference evidence="4 5" key="1">
    <citation type="submission" date="2022-06" db="EMBL/GenBank/DDBJ databases">
        <title>Roseomonas CN29.</title>
        <authorList>
            <person name="Cheng Y."/>
            <person name="He X."/>
        </authorList>
    </citation>
    <scope>NUCLEOTIDE SEQUENCE [LARGE SCALE GENOMIC DNA]</scope>
    <source>
        <strain evidence="4 5">CN29</strain>
    </source>
</reference>
<evidence type="ECO:0000256" key="1">
    <source>
        <dbReference type="ARBA" id="ARBA00010634"/>
    </source>
</evidence>
<dbReference type="PROSITE" id="PS51257">
    <property type="entry name" value="PROKAR_LIPOPROTEIN"/>
    <property type="match status" value="1"/>
</dbReference>
<sequence length="248" mass="26813">MFQSSIRVLLCLGVLSLGACATRNADGEASATPGDPWEATNRDVLDANLAVDGAVLKPVAQGYREVVPAPIRTGVRNVLDNIQEPRIFVNNVLQGRFLDAGHTTMRFFFNSTVGLGGIFDVATDFGIARRTGDFGQTLYSWGLEDGPFVMLPLAGPSNVRDTVGLVADSFTNPLTYLIPFEGNVARSVVGGVDLREQNIENLDALQSGSLDFYARLRSVWQQRRDVELGRSGDVGDKLDVLEDPGAPR</sequence>
<gene>
    <name evidence="4" type="ORF">NRP21_22415</name>
</gene>
<feature type="signal peptide" evidence="3">
    <location>
        <begin position="1"/>
        <end position="21"/>
    </location>
</feature>
<keyword evidence="4" id="KW-0449">Lipoprotein</keyword>
<comment type="caution">
    <text evidence="4">The sequence shown here is derived from an EMBL/GenBank/DDBJ whole genome shotgun (WGS) entry which is preliminary data.</text>
</comment>
<dbReference type="PANTHER" id="PTHR30035">
    <property type="entry name" value="LIPOPROTEIN VACJ-RELATED"/>
    <property type="match status" value="1"/>
</dbReference>
<organism evidence="4 5">
    <name type="scientific">Roseomonas populi</name>
    <dbReference type="NCBI Taxonomy" id="3121582"/>
    <lineage>
        <taxon>Bacteria</taxon>
        <taxon>Pseudomonadati</taxon>
        <taxon>Pseudomonadota</taxon>
        <taxon>Alphaproteobacteria</taxon>
        <taxon>Acetobacterales</taxon>
        <taxon>Roseomonadaceae</taxon>
        <taxon>Roseomonas</taxon>
    </lineage>
</organism>
<evidence type="ECO:0000313" key="4">
    <source>
        <dbReference type="EMBL" id="MCR0984818.1"/>
    </source>
</evidence>
<keyword evidence="5" id="KW-1185">Reference proteome</keyword>
<name>A0ABT1X9M8_9PROT</name>
<dbReference type="Proteomes" id="UP001524642">
    <property type="component" value="Unassembled WGS sequence"/>
</dbReference>
<evidence type="ECO:0000256" key="2">
    <source>
        <dbReference type="ARBA" id="ARBA00022729"/>
    </source>
</evidence>
<dbReference type="InterPro" id="IPR007428">
    <property type="entry name" value="MlaA"/>
</dbReference>
<accession>A0ABT1X9M8</accession>
<comment type="similarity">
    <text evidence="1">Belongs to the MlaA family.</text>
</comment>
<keyword evidence="2 3" id="KW-0732">Signal</keyword>
<protein>
    <submittedName>
        <fullName evidence="4">VacJ family lipoprotein</fullName>
    </submittedName>
</protein>
<feature type="chain" id="PRO_5045208715" evidence="3">
    <location>
        <begin position="22"/>
        <end position="248"/>
    </location>
</feature>
<dbReference type="Pfam" id="PF04333">
    <property type="entry name" value="MlaA"/>
    <property type="match status" value="1"/>
</dbReference>
<proteinExistence type="inferred from homology"/>
<dbReference type="PANTHER" id="PTHR30035:SF3">
    <property type="entry name" value="INTERMEMBRANE PHOSPHOLIPID TRANSPORT SYSTEM LIPOPROTEIN MLAA"/>
    <property type="match status" value="1"/>
</dbReference>
<evidence type="ECO:0000256" key="3">
    <source>
        <dbReference type="SAM" id="SignalP"/>
    </source>
</evidence>
<evidence type="ECO:0000313" key="5">
    <source>
        <dbReference type="Proteomes" id="UP001524642"/>
    </source>
</evidence>
<dbReference type="EMBL" id="JANJOU010000025">
    <property type="protein sequence ID" value="MCR0984818.1"/>
    <property type="molecule type" value="Genomic_DNA"/>
</dbReference>